<dbReference type="Gene3D" id="2.60.40.1090">
    <property type="entry name" value="Fimbrial-type adhesion domain"/>
    <property type="match status" value="1"/>
</dbReference>
<gene>
    <name evidence="7" type="ORF">VAZ01S_086_00230</name>
</gene>
<dbReference type="InterPro" id="IPR036937">
    <property type="entry name" value="Adhesion_dom_fimbrial_sf"/>
</dbReference>
<dbReference type="EMBL" id="BATL01000086">
    <property type="protein sequence ID" value="GAD77709.1"/>
    <property type="molecule type" value="Genomic_DNA"/>
</dbReference>
<dbReference type="GO" id="GO:0043709">
    <property type="term" value="P:cell adhesion involved in single-species biofilm formation"/>
    <property type="evidence" value="ECO:0007669"/>
    <property type="project" value="TreeGrafter"/>
</dbReference>
<dbReference type="OrthoDB" id="6522787at2"/>
<comment type="subcellular location">
    <subcellularLocation>
        <location evidence="1">Fimbrium</location>
    </subcellularLocation>
</comment>
<dbReference type="eggNOG" id="COG3539">
    <property type="taxonomic scope" value="Bacteria"/>
</dbReference>
<dbReference type="STRING" id="1219077.VAZ01S_086_00230"/>
<evidence type="ECO:0000256" key="1">
    <source>
        <dbReference type="ARBA" id="ARBA00004561"/>
    </source>
</evidence>
<evidence type="ECO:0000313" key="8">
    <source>
        <dbReference type="Proteomes" id="UP000016567"/>
    </source>
</evidence>
<dbReference type="PANTHER" id="PTHR33420:SF3">
    <property type="entry name" value="FIMBRIAL SUBUNIT ELFA"/>
    <property type="match status" value="1"/>
</dbReference>
<dbReference type="AlphaFoldDB" id="U3C8L7"/>
<dbReference type="InterPro" id="IPR050263">
    <property type="entry name" value="Bact_Fimbrial_Adh_Pro"/>
</dbReference>
<keyword evidence="8" id="KW-1185">Reference proteome</keyword>
<dbReference type="SUPFAM" id="SSF49401">
    <property type="entry name" value="Bacterial adhesins"/>
    <property type="match status" value="1"/>
</dbReference>
<name>U3C8L7_9VIBR</name>
<protein>
    <recommendedName>
        <fullName evidence="6">Fimbrial-type adhesion domain-containing protein</fullName>
    </recommendedName>
</protein>
<feature type="chain" id="PRO_5004639322" description="Fimbrial-type adhesion domain-containing protein" evidence="5">
    <location>
        <begin position="26"/>
        <end position="181"/>
    </location>
</feature>
<comment type="caution">
    <text evidence="7">The sequence shown here is derived from an EMBL/GenBank/DDBJ whole genome shotgun (WGS) entry which is preliminary data.</text>
</comment>
<dbReference type="GO" id="GO:0009289">
    <property type="term" value="C:pilus"/>
    <property type="evidence" value="ECO:0007669"/>
    <property type="project" value="UniProtKB-SubCell"/>
</dbReference>
<dbReference type="Pfam" id="PF00419">
    <property type="entry name" value="Fimbrial"/>
    <property type="match status" value="1"/>
</dbReference>
<evidence type="ECO:0000313" key="7">
    <source>
        <dbReference type="EMBL" id="GAD77709.1"/>
    </source>
</evidence>
<dbReference type="InterPro" id="IPR000259">
    <property type="entry name" value="Adhesion_dom_fimbrial"/>
</dbReference>
<dbReference type="PANTHER" id="PTHR33420">
    <property type="entry name" value="FIMBRIAL SUBUNIT ELFA-RELATED"/>
    <property type="match status" value="1"/>
</dbReference>
<dbReference type="Proteomes" id="UP000016567">
    <property type="component" value="Unassembled WGS sequence"/>
</dbReference>
<evidence type="ECO:0000256" key="2">
    <source>
        <dbReference type="ARBA" id="ARBA00006671"/>
    </source>
</evidence>
<evidence type="ECO:0000256" key="4">
    <source>
        <dbReference type="ARBA" id="ARBA00023263"/>
    </source>
</evidence>
<evidence type="ECO:0000259" key="6">
    <source>
        <dbReference type="Pfam" id="PF00419"/>
    </source>
</evidence>
<sequence length="181" mass="19278">MKTSFNKLLITMAVTAATSGAMVNAAEPGRINFEGAVTDTPCGISADSLNQNVNLGQIGLENLNAGGQSERQEFEIELVNCQISNEDGAQNKVSITFNGRTAQGKTDELLTRGDAGDVVVKMFTDSEEPVEMDTAIESNFGAGEDSWMNTLHFYAIAAKSDGGTVTEGDFNTEATFTLTYQ</sequence>
<feature type="signal peptide" evidence="5">
    <location>
        <begin position="1"/>
        <end position="25"/>
    </location>
</feature>
<comment type="similarity">
    <text evidence="2">Belongs to the fimbrial protein family.</text>
</comment>
<dbReference type="InterPro" id="IPR008966">
    <property type="entry name" value="Adhesion_dom_sf"/>
</dbReference>
<organism evidence="7 8">
    <name type="scientific">Vibrio azureus NBRC 104587</name>
    <dbReference type="NCBI Taxonomy" id="1219077"/>
    <lineage>
        <taxon>Bacteria</taxon>
        <taxon>Pseudomonadati</taxon>
        <taxon>Pseudomonadota</taxon>
        <taxon>Gammaproteobacteria</taxon>
        <taxon>Vibrionales</taxon>
        <taxon>Vibrionaceae</taxon>
        <taxon>Vibrio</taxon>
    </lineage>
</organism>
<keyword evidence="4" id="KW-0281">Fimbrium</keyword>
<keyword evidence="3 5" id="KW-0732">Signal</keyword>
<evidence type="ECO:0000256" key="3">
    <source>
        <dbReference type="ARBA" id="ARBA00022729"/>
    </source>
</evidence>
<accession>U3C8L7</accession>
<dbReference type="RefSeq" id="WP_021711446.1">
    <property type="nucleotide sequence ID" value="NZ_BAOB01000220.1"/>
</dbReference>
<proteinExistence type="inferred from homology"/>
<feature type="domain" description="Fimbrial-type adhesion" evidence="6">
    <location>
        <begin position="31"/>
        <end position="181"/>
    </location>
</feature>
<reference evidence="7 8" key="1">
    <citation type="submission" date="2013-09" db="EMBL/GenBank/DDBJ databases">
        <title>Whole genome shotgun sequence of Vibrio azureus NBRC 104587.</title>
        <authorList>
            <person name="Isaki S."/>
            <person name="Hosoyama A."/>
            <person name="Numata M."/>
            <person name="Hashimoto M."/>
            <person name="Hosoyama Y."/>
            <person name="Tsuchikane K."/>
            <person name="Noguchi M."/>
            <person name="Hirakata S."/>
            <person name="Ichikawa N."/>
            <person name="Ohji S."/>
            <person name="Yamazoe A."/>
            <person name="Fujita N."/>
        </authorList>
    </citation>
    <scope>NUCLEOTIDE SEQUENCE [LARGE SCALE GENOMIC DNA]</scope>
    <source>
        <strain evidence="7 8">NBRC 104587</strain>
    </source>
</reference>
<evidence type="ECO:0000256" key="5">
    <source>
        <dbReference type="SAM" id="SignalP"/>
    </source>
</evidence>